<dbReference type="AlphaFoldDB" id="A0AAW9SC64"/>
<sequence length="217" mass="24757">MRIKEVYLLSNDLQQTESFYHDILGLSVVRKEKNNLAFSLGASTLIFQHSELAKPYYHLAFDIPNNQLKEAYEALNKKVRILPVTSESQFAHFESWNAKSFYFYDNNGNLLELIARYDLSNASAQTFDPSSLLAISEIGLVTENVTRSIEQLTEQFDLPLFAKQTPQENFAALGDEQGLLILVSPERNWFPTDKKAKVFPTHVLLEDQGKVHEISLN</sequence>
<dbReference type="Gene3D" id="3.10.180.10">
    <property type="entry name" value="2,3-Dihydroxybiphenyl 1,2-Dioxygenase, domain 1"/>
    <property type="match status" value="1"/>
</dbReference>
<keyword evidence="3" id="KW-1185">Reference proteome</keyword>
<accession>A0AAW9SC64</accession>
<dbReference type="PROSITE" id="PS51819">
    <property type="entry name" value="VOC"/>
    <property type="match status" value="1"/>
</dbReference>
<dbReference type="SUPFAM" id="SSF54593">
    <property type="entry name" value="Glyoxalase/Bleomycin resistance protein/Dihydroxybiphenyl dioxygenase"/>
    <property type="match status" value="1"/>
</dbReference>
<evidence type="ECO:0000259" key="1">
    <source>
        <dbReference type="PROSITE" id="PS51819"/>
    </source>
</evidence>
<evidence type="ECO:0000313" key="3">
    <source>
        <dbReference type="Proteomes" id="UP001403385"/>
    </source>
</evidence>
<proteinExistence type="predicted"/>
<feature type="domain" description="VOC" evidence="1">
    <location>
        <begin position="2"/>
        <end position="116"/>
    </location>
</feature>
<organism evidence="2 3">
    <name type="scientific">Rapidithrix thailandica</name>
    <dbReference type="NCBI Taxonomy" id="413964"/>
    <lineage>
        <taxon>Bacteria</taxon>
        <taxon>Pseudomonadati</taxon>
        <taxon>Bacteroidota</taxon>
        <taxon>Cytophagia</taxon>
        <taxon>Cytophagales</taxon>
        <taxon>Flammeovirgaceae</taxon>
        <taxon>Rapidithrix</taxon>
    </lineage>
</organism>
<dbReference type="InterPro" id="IPR029068">
    <property type="entry name" value="Glyas_Bleomycin-R_OHBP_Dase"/>
</dbReference>
<comment type="caution">
    <text evidence="2">The sequence shown here is derived from an EMBL/GenBank/DDBJ whole genome shotgun (WGS) entry which is preliminary data.</text>
</comment>
<evidence type="ECO:0000313" key="2">
    <source>
        <dbReference type="EMBL" id="MEN7548316.1"/>
    </source>
</evidence>
<dbReference type="Proteomes" id="UP001403385">
    <property type="component" value="Unassembled WGS sequence"/>
</dbReference>
<name>A0AAW9SC64_9BACT</name>
<protein>
    <recommendedName>
        <fullName evidence="1">VOC domain-containing protein</fullName>
    </recommendedName>
</protein>
<gene>
    <name evidence="2" type="ORF">AAG747_10385</name>
</gene>
<dbReference type="EMBL" id="JBDKWZ010000005">
    <property type="protein sequence ID" value="MEN7548316.1"/>
    <property type="molecule type" value="Genomic_DNA"/>
</dbReference>
<reference evidence="2 3" key="1">
    <citation type="submission" date="2024-04" db="EMBL/GenBank/DDBJ databases">
        <title>Novel genus in family Flammeovirgaceae.</title>
        <authorList>
            <person name="Nguyen T.H."/>
            <person name="Vuong T.Q."/>
            <person name="Le H."/>
            <person name="Kim S.-G."/>
        </authorList>
    </citation>
    <scope>NUCLEOTIDE SEQUENCE [LARGE SCALE GENOMIC DNA]</scope>
    <source>
        <strain evidence="2 3">JCM 23209</strain>
    </source>
</reference>
<dbReference type="InterPro" id="IPR037523">
    <property type="entry name" value="VOC_core"/>
</dbReference>
<dbReference type="RefSeq" id="WP_346821095.1">
    <property type="nucleotide sequence ID" value="NZ_JBDKWZ010000005.1"/>
</dbReference>